<dbReference type="Pfam" id="PF00646">
    <property type="entry name" value="F-box"/>
    <property type="match status" value="1"/>
</dbReference>
<protein>
    <recommendedName>
        <fullName evidence="1">F-box domain-containing protein</fullName>
    </recommendedName>
</protein>
<dbReference type="InterPro" id="IPR001810">
    <property type="entry name" value="F-box_dom"/>
</dbReference>
<proteinExistence type="predicted"/>
<evidence type="ECO:0000313" key="3">
    <source>
        <dbReference type="Proteomes" id="UP000298416"/>
    </source>
</evidence>
<dbReference type="OrthoDB" id="888406at2759"/>
<dbReference type="AlphaFoldDB" id="A0A8X8XB39"/>
<evidence type="ECO:0000259" key="1">
    <source>
        <dbReference type="Pfam" id="PF00646"/>
    </source>
</evidence>
<name>A0A8X8XB39_SALSN</name>
<dbReference type="PANTHER" id="PTHR31900">
    <property type="entry name" value="F-BOX/RNI SUPERFAMILY PROTEIN-RELATED"/>
    <property type="match status" value="1"/>
</dbReference>
<dbReference type="PANTHER" id="PTHR31900:SF30">
    <property type="entry name" value="SUPERFAMILY PROTEIN, PUTATIVE-RELATED"/>
    <property type="match status" value="1"/>
</dbReference>
<comment type="caution">
    <text evidence="2">The sequence shown here is derived from an EMBL/GenBank/DDBJ whole genome shotgun (WGS) entry which is preliminary data.</text>
</comment>
<reference evidence="2" key="2">
    <citation type="submission" date="2020-08" db="EMBL/GenBank/DDBJ databases">
        <title>Plant Genome Project.</title>
        <authorList>
            <person name="Zhang R.-G."/>
        </authorList>
    </citation>
    <scope>NUCLEOTIDE SEQUENCE</scope>
    <source>
        <strain evidence="2">Huo1</strain>
        <tissue evidence="2">Leaf</tissue>
    </source>
</reference>
<dbReference type="EMBL" id="PNBA02000010">
    <property type="protein sequence ID" value="KAG6409374.1"/>
    <property type="molecule type" value="Genomic_DNA"/>
</dbReference>
<sequence>MKEDRMSNLSDDILLLILDKINTFEAVKTSILSHRWKNLWCHLPRLRFLFIFATEYAIHELHLSPLDADTESVEKCVLFAINHGAESLRLLAPTSLKLRLPAAFLTCETLQELELWNPYGSVKLPQRLFLPNLKTFHLETLLVFDDDDISMEPFSGLPELEKLTLIKYSRDGIVIKAPKLRLLEIIDIPKVEEISAPLLTSFIYRGNKAWECEKVNLPMLEQVYVHIYNHRYCVNHNNFIRMSDQLLGNATTYRFEFGTHLQGLEHNDGPFEVKKRGSLLRSVFRCFRE</sequence>
<dbReference type="Proteomes" id="UP000298416">
    <property type="component" value="Unassembled WGS sequence"/>
</dbReference>
<dbReference type="InterPro" id="IPR050232">
    <property type="entry name" value="FBL13/AtMIF1-like"/>
</dbReference>
<organism evidence="2">
    <name type="scientific">Salvia splendens</name>
    <name type="common">Scarlet sage</name>
    <dbReference type="NCBI Taxonomy" id="180675"/>
    <lineage>
        <taxon>Eukaryota</taxon>
        <taxon>Viridiplantae</taxon>
        <taxon>Streptophyta</taxon>
        <taxon>Embryophyta</taxon>
        <taxon>Tracheophyta</taxon>
        <taxon>Spermatophyta</taxon>
        <taxon>Magnoliopsida</taxon>
        <taxon>eudicotyledons</taxon>
        <taxon>Gunneridae</taxon>
        <taxon>Pentapetalae</taxon>
        <taxon>asterids</taxon>
        <taxon>lamiids</taxon>
        <taxon>Lamiales</taxon>
        <taxon>Lamiaceae</taxon>
        <taxon>Nepetoideae</taxon>
        <taxon>Mentheae</taxon>
        <taxon>Salviinae</taxon>
        <taxon>Salvia</taxon>
        <taxon>Salvia subgen. Calosphace</taxon>
        <taxon>core Calosphace</taxon>
    </lineage>
</organism>
<keyword evidence="3" id="KW-1185">Reference proteome</keyword>
<accession>A0A8X8XB39</accession>
<feature type="domain" description="F-box" evidence="1">
    <location>
        <begin position="7"/>
        <end position="46"/>
    </location>
</feature>
<evidence type="ECO:0000313" key="2">
    <source>
        <dbReference type="EMBL" id="KAG6409374.1"/>
    </source>
</evidence>
<gene>
    <name evidence="2" type="ORF">SASPL_127413</name>
</gene>
<reference evidence="2" key="1">
    <citation type="submission" date="2018-01" db="EMBL/GenBank/DDBJ databases">
        <authorList>
            <person name="Mao J.F."/>
        </authorList>
    </citation>
    <scope>NUCLEOTIDE SEQUENCE</scope>
    <source>
        <strain evidence="2">Huo1</strain>
        <tissue evidence="2">Leaf</tissue>
    </source>
</reference>